<dbReference type="Gene3D" id="2.40.110.10">
    <property type="entry name" value="Butyryl-CoA Dehydrogenase, subunit A, domain 2"/>
    <property type="match status" value="2"/>
</dbReference>
<gene>
    <name evidence="1" type="ORF">BJ878DRAFT_479037</name>
</gene>
<dbReference type="PANTHER" id="PTHR10909">
    <property type="entry name" value="ELECTRON TRANSPORT OXIDOREDUCTASE"/>
    <property type="match status" value="1"/>
</dbReference>
<dbReference type="SUPFAM" id="SSF56645">
    <property type="entry name" value="Acyl-CoA dehydrogenase NM domain-like"/>
    <property type="match status" value="1"/>
</dbReference>
<evidence type="ECO:0000313" key="2">
    <source>
        <dbReference type="Proteomes" id="UP000887226"/>
    </source>
</evidence>
<dbReference type="OrthoDB" id="538336at2759"/>
<dbReference type="InterPro" id="IPR046373">
    <property type="entry name" value="Acyl-CoA_Oxase/DH_mid-dom_sf"/>
</dbReference>
<organism evidence="1 2">
    <name type="scientific">Calycina marina</name>
    <dbReference type="NCBI Taxonomy" id="1763456"/>
    <lineage>
        <taxon>Eukaryota</taxon>
        <taxon>Fungi</taxon>
        <taxon>Dikarya</taxon>
        <taxon>Ascomycota</taxon>
        <taxon>Pezizomycotina</taxon>
        <taxon>Leotiomycetes</taxon>
        <taxon>Helotiales</taxon>
        <taxon>Pezizellaceae</taxon>
        <taxon>Calycina</taxon>
    </lineage>
</organism>
<dbReference type="GO" id="GO:0005504">
    <property type="term" value="F:fatty acid binding"/>
    <property type="evidence" value="ECO:0007669"/>
    <property type="project" value="TreeGrafter"/>
</dbReference>
<accession>A0A9P8CGF9</accession>
<reference evidence="1" key="1">
    <citation type="journal article" date="2021" name="IMA Fungus">
        <title>Genomic characterization of three marine fungi, including Emericellopsis atlantica sp. nov. with signatures of a generalist lifestyle and marine biomass degradation.</title>
        <authorList>
            <person name="Hagestad O.C."/>
            <person name="Hou L."/>
            <person name="Andersen J.H."/>
            <person name="Hansen E.H."/>
            <person name="Altermark B."/>
            <person name="Li C."/>
            <person name="Kuhnert E."/>
            <person name="Cox R.J."/>
            <person name="Crous P.W."/>
            <person name="Spatafora J.W."/>
            <person name="Lail K."/>
            <person name="Amirebrahimi M."/>
            <person name="Lipzen A."/>
            <person name="Pangilinan J."/>
            <person name="Andreopoulos W."/>
            <person name="Hayes R.D."/>
            <person name="Ng V."/>
            <person name="Grigoriev I.V."/>
            <person name="Jackson S.A."/>
            <person name="Sutton T.D.S."/>
            <person name="Dobson A.D.W."/>
            <person name="Rama T."/>
        </authorList>
    </citation>
    <scope>NUCLEOTIDE SEQUENCE</scope>
    <source>
        <strain evidence="1">TRa3180A</strain>
    </source>
</reference>
<protein>
    <submittedName>
        <fullName evidence="1">Acyl-CoA dehydrogenase/oxidase</fullName>
    </submittedName>
</protein>
<dbReference type="AlphaFoldDB" id="A0A9P8CGF9"/>
<sequence length="166" mass="18452">MSSQPAAFDIKKLAIVIYESEDDIKAYSDAFQKELRPSLAMVIWQNSQIWGAFVQTELGQGTNIGGIETTVTLDQDFGTFIIDTAELSVTKYWPGGMGEYVVEPFMVQIHYLENHKPFPGVGLGDIGRKTSYNSADTGYVIFHKVSIPRENTLMKNSRVARGGSYT</sequence>
<dbReference type="InterPro" id="IPR009100">
    <property type="entry name" value="AcylCoA_DH/oxidase_NM_dom_sf"/>
</dbReference>
<keyword evidence="2" id="KW-1185">Reference proteome</keyword>
<comment type="caution">
    <text evidence="1">The sequence shown here is derived from an EMBL/GenBank/DDBJ whole genome shotgun (WGS) entry which is preliminary data.</text>
</comment>
<dbReference type="GO" id="GO:0033540">
    <property type="term" value="P:fatty acid beta-oxidation using acyl-CoA oxidase"/>
    <property type="evidence" value="ECO:0007669"/>
    <property type="project" value="TreeGrafter"/>
</dbReference>
<dbReference type="GO" id="GO:0000038">
    <property type="term" value="P:very long-chain fatty acid metabolic process"/>
    <property type="evidence" value="ECO:0007669"/>
    <property type="project" value="TreeGrafter"/>
</dbReference>
<dbReference type="GO" id="GO:0071949">
    <property type="term" value="F:FAD binding"/>
    <property type="evidence" value="ECO:0007669"/>
    <property type="project" value="InterPro"/>
</dbReference>
<dbReference type="GO" id="GO:0005777">
    <property type="term" value="C:peroxisome"/>
    <property type="evidence" value="ECO:0007669"/>
    <property type="project" value="InterPro"/>
</dbReference>
<dbReference type="InterPro" id="IPR012258">
    <property type="entry name" value="Acyl-CoA_oxidase"/>
</dbReference>
<dbReference type="GO" id="GO:0003997">
    <property type="term" value="F:acyl-CoA oxidase activity"/>
    <property type="evidence" value="ECO:0007669"/>
    <property type="project" value="InterPro"/>
</dbReference>
<proteinExistence type="predicted"/>
<evidence type="ECO:0000313" key="1">
    <source>
        <dbReference type="EMBL" id="KAG9245670.1"/>
    </source>
</evidence>
<dbReference type="EMBL" id="MU253836">
    <property type="protein sequence ID" value="KAG9245670.1"/>
    <property type="molecule type" value="Genomic_DNA"/>
</dbReference>
<dbReference type="PANTHER" id="PTHR10909:SF250">
    <property type="entry name" value="PEROXISOMAL ACYL-COENZYME A OXIDASE 1"/>
    <property type="match status" value="1"/>
</dbReference>
<dbReference type="Proteomes" id="UP000887226">
    <property type="component" value="Unassembled WGS sequence"/>
</dbReference>
<dbReference type="GO" id="GO:0055088">
    <property type="term" value="P:lipid homeostasis"/>
    <property type="evidence" value="ECO:0007669"/>
    <property type="project" value="TreeGrafter"/>
</dbReference>
<name>A0A9P8CGF9_9HELO</name>